<dbReference type="EMBL" id="LOBU02000013">
    <property type="protein sequence ID" value="OKA07372.1"/>
    <property type="molecule type" value="Genomic_DNA"/>
</dbReference>
<dbReference type="Proteomes" id="UP000186883">
    <property type="component" value="Unassembled WGS sequence"/>
</dbReference>
<evidence type="ECO:0000259" key="1">
    <source>
        <dbReference type="Pfam" id="PF03756"/>
    </source>
</evidence>
<reference evidence="3 5" key="2">
    <citation type="submission" date="2016-11" db="EMBL/GenBank/DDBJ databases">
        <title>Genome sequencing of Amycolatopsis regifaucium.</title>
        <authorList>
            <person name="Mayilraj S."/>
            <person name="Kaur N."/>
        </authorList>
    </citation>
    <scope>NUCLEOTIDE SEQUENCE [LARGE SCALE GENOMIC DNA]</scope>
    <source>
        <strain evidence="3 5">GY080</strain>
    </source>
</reference>
<feature type="domain" description="A-factor biosynthesis hotdog" evidence="1">
    <location>
        <begin position="94"/>
        <end position="223"/>
    </location>
</feature>
<keyword evidence="5" id="KW-1185">Reference proteome</keyword>
<evidence type="ECO:0000313" key="4">
    <source>
        <dbReference type="Proteomes" id="UP000076321"/>
    </source>
</evidence>
<dbReference type="EMBL" id="LQCI01000052">
    <property type="protein sequence ID" value="KZB79188.1"/>
    <property type="molecule type" value="Genomic_DNA"/>
</dbReference>
<sequence length="256" mass="28391">MSETGSPRVICVVGDRFRDFAESVGAWSLSELVAAITGGEFDEGPWPLRILLGQGIDDYSGTYLLAALTRRGVQESEVSLLRSEEVIADRHELHKGQAHNVLVANLTEETPEVFTADLRLHNDNELVVDAQTRPHVQGMVAVEAARQMFVAVTERFYLSRTPGRRYYLVINTMNTTFKNFLFPVGATLRLTVLQADLDKPEQLVFSHEVVIEQAGRPAAVTRIDFAAIDLGVIDDKEQRRAKQTLATVLENSAAAR</sequence>
<dbReference type="InterPro" id="IPR005509">
    <property type="entry name" value="AfsA_hotdog_dom"/>
</dbReference>
<organism evidence="2 4">
    <name type="scientific">Amycolatopsis regifaucium</name>
    <dbReference type="NCBI Taxonomy" id="546365"/>
    <lineage>
        <taxon>Bacteria</taxon>
        <taxon>Bacillati</taxon>
        <taxon>Actinomycetota</taxon>
        <taxon>Actinomycetes</taxon>
        <taxon>Pseudonocardiales</taxon>
        <taxon>Pseudonocardiaceae</taxon>
        <taxon>Amycolatopsis</taxon>
    </lineage>
</organism>
<gene>
    <name evidence="3" type="ORF">ATP06_0216115</name>
    <name evidence="2" type="ORF">AVL48_16430</name>
</gene>
<name>A0A154M3L8_9PSEU</name>
<accession>A0A154M3L8</accession>
<comment type="caution">
    <text evidence="2">The sequence shown here is derived from an EMBL/GenBank/DDBJ whole genome shotgun (WGS) entry which is preliminary data.</text>
</comment>
<dbReference type="Pfam" id="PF03756">
    <property type="entry name" value="AfsA"/>
    <property type="match status" value="1"/>
</dbReference>
<proteinExistence type="predicted"/>
<evidence type="ECO:0000313" key="5">
    <source>
        <dbReference type="Proteomes" id="UP000186883"/>
    </source>
</evidence>
<dbReference type="OrthoDB" id="7838374at2"/>
<dbReference type="AlphaFoldDB" id="A0A154M3L8"/>
<evidence type="ECO:0000313" key="3">
    <source>
        <dbReference type="EMBL" id="OKA07372.1"/>
    </source>
</evidence>
<evidence type="ECO:0000313" key="2">
    <source>
        <dbReference type="EMBL" id="KZB79188.1"/>
    </source>
</evidence>
<dbReference type="RefSeq" id="WP_061981044.1">
    <property type="nucleotide sequence ID" value="NZ_FOPQ01000002.1"/>
</dbReference>
<protein>
    <recommendedName>
        <fullName evidence="1">A-factor biosynthesis hotdog domain-containing protein</fullName>
    </recommendedName>
</protein>
<dbReference type="Proteomes" id="UP000076321">
    <property type="component" value="Unassembled WGS sequence"/>
</dbReference>
<reference evidence="2 4" key="1">
    <citation type="submission" date="2015-12" db="EMBL/GenBank/DDBJ databases">
        <title>Amycolatopsis regifaucium genome sequencing and assembly.</title>
        <authorList>
            <person name="Mayilraj S."/>
        </authorList>
    </citation>
    <scope>NUCLEOTIDE SEQUENCE [LARGE SCALE GENOMIC DNA]</scope>
    <source>
        <strain evidence="2 4">GY080</strain>
    </source>
</reference>